<feature type="binding site" description="covalent" evidence="8">
    <location>
        <position position="61"/>
    </location>
    <ligand>
        <name>heme c</name>
        <dbReference type="ChEBI" id="CHEBI:61717"/>
        <label>1</label>
    </ligand>
</feature>
<gene>
    <name evidence="12" type="ORF">A2527_13940</name>
</gene>
<dbReference type="InterPro" id="IPR009056">
    <property type="entry name" value="Cyt_c-like_dom"/>
</dbReference>
<dbReference type="GO" id="GO:0042597">
    <property type="term" value="C:periplasmic space"/>
    <property type="evidence" value="ECO:0007669"/>
    <property type="project" value="UniProtKB-SubCell"/>
</dbReference>
<dbReference type="Pfam" id="PF03150">
    <property type="entry name" value="CCP_MauG"/>
    <property type="match status" value="1"/>
</dbReference>
<evidence type="ECO:0000256" key="8">
    <source>
        <dbReference type="PIRSR" id="PIRSR000294-1"/>
    </source>
</evidence>
<dbReference type="GO" id="GO:0046872">
    <property type="term" value="F:metal ion binding"/>
    <property type="evidence" value="ECO:0007669"/>
    <property type="project" value="UniProtKB-KW"/>
</dbReference>
<dbReference type="PROSITE" id="PS51007">
    <property type="entry name" value="CYTC"/>
    <property type="match status" value="2"/>
</dbReference>
<dbReference type="SUPFAM" id="SSF46626">
    <property type="entry name" value="Cytochrome c"/>
    <property type="match status" value="2"/>
</dbReference>
<dbReference type="InterPro" id="IPR026259">
    <property type="entry name" value="MauG/Cytc_peroxidase"/>
</dbReference>
<evidence type="ECO:0000256" key="1">
    <source>
        <dbReference type="ARBA" id="ARBA00004418"/>
    </source>
</evidence>
<dbReference type="InterPro" id="IPR036909">
    <property type="entry name" value="Cyt_c-like_dom_sf"/>
</dbReference>
<dbReference type="PANTHER" id="PTHR30600">
    <property type="entry name" value="CYTOCHROME C PEROXIDASE-RELATED"/>
    <property type="match status" value="1"/>
</dbReference>
<comment type="caution">
    <text evidence="12">The sequence shown here is derived from an EMBL/GenBank/DDBJ whole genome shotgun (WGS) entry which is preliminary data.</text>
</comment>
<feature type="chain" id="PRO_5009524540" description="Cytochrome c domain-containing protein" evidence="10">
    <location>
        <begin position="20"/>
        <end position="317"/>
    </location>
</feature>
<dbReference type="PIRSF" id="PIRSF000294">
    <property type="entry name" value="Cytochrome-c_peroxidase"/>
    <property type="match status" value="1"/>
</dbReference>
<sequence length="317" mass="34624">MKTKILVLFLLVLPSLAWAGLGRPASIDQWVKENSELISLGKTLFFDPRLSKNNQISCATCHNPNLGFSDGLPKGKGVSGKLLERNAPHLFNLKPMAPMFWDGRAQGLAEQALGPIQNPDEMGLSLVELEQKIAKVPVYQKAFAKLFKNGVTAQNLAQAIAAFEQSLVSRNSAYDRYAEGDLRALSESQIRGLKLFEGKGRCSICHDGPNFTDNGFHNIGIVGDDPGRFKVNPIKISMGAFKTPGLRNIALSAPYMHDGSLATLEAVIEFYDHGGESKKNLDPEMSSLSLSRQEQQDLLAFLNALTDPIHLNPPSLP</sequence>
<evidence type="ECO:0000256" key="10">
    <source>
        <dbReference type="SAM" id="SignalP"/>
    </source>
</evidence>
<keyword evidence="2 8" id="KW-0349">Heme</keyword>
<keyword evidence="4 10" id="KW-0732">Signal</keyword>
<protein>
    <recommendedName>
        <fullName evidence="11">Cytochrome c domain-containing protein</fullName>
    </recommendedName>
</protein>
<evidence type="ECO:0000256" key="6">
    <source>
        <dbReference type="ARBA" id="ARBA00023002"/>
    </source>
</evidence>
<dbReference type="Proteomes" id="UP000178449">
    <property type="component" value="Unassembled WGS sequence"/>
</dbReference>
<feature type="binding site" description="axial binding residue" evidence="9">
    <location>
        <position position="62"/>
    </location>
    <ligand>
        <name>heme c</name>
        <dbReference type="ChEBI" id="CHEBI:61717"/>
        <label>1</label>
    </ligand>
    <ligandPart>
        <name>Fe</name>
        <dbReference type="ChEBI" id="CHEBI:18248"/>
    </ligandPart>
</feature>
<keyword evidence="3 9" id="KW-0479">Metal-binding</keyword>
<evidence type="ECO:0000313" key="12">
    <source>
        <dbReference type="EMBL" id="OGG93034.1"/>
    </source>
</evidence>
<keyword evidence="6" id="KW-0560">Oxidoreductase</keyword>
<feature type="domain" description="Cytochrome c" evidence="11">
    <location>
        <begin position="187"/>
        <end position="306"/>
    </location>
</feature>
<proteinExistence type="predicted"/>
<dbReference type="Gene3D" id="1.10.760.10">
    <property type="entry name" value="Cytochrome c-like domain"/>
    <property type="match status" value="2"/>
</dbReference>
<evidence type="ECO:0000313" key="13">
    <source>
        <dbReference type="Proteomes" id="UP000178449"/>
    </source>
</evidence>
<evidence type="ECO:0000256" key="2">
    <source>
        <dbReference type="ARBA" id="ARBA00022617"/>
    </source>
</evidence>
<feature type="binding site" description="covalent" evidence="8">
    <location>
        <position position="202"/>
    </location>
    <ligand>
        <name>heme c</name>
        <dbReference type="ChEBI" id="CHEBI:61717"/>
        <label>2</label>
    </ligand>
</feature>
<evidence type="ECO:0000256" key="9">
    <source>
        <dbReference type="PIRSR" id="PIRSR000294-2"/>
    </source>
</evidence>
<dbReference type="GO" id="GO:0020037">
    <property type="term" value="F:heme binding"/>
    <property type="evidence" value="ECO:0007669"/>
    <property type="project" value="InterPro"/>
</dbReference>
<keyword evidence="5" id="KW-0574">Periplasm</keyword>
<feature type="binding site" description="axial binding residue" evidence="9">
    <location>
        <position position="206"/>
    </location>
    <ligand>
        <name>heme c</name>
        <dbReference type="ChEBI" id="CHEBI:61717"/>
        <label>2</label>
    </ligand>
    <ligandPart>
        <name>Fe</name>
        <dbReference type="ChEBI" id="CHEBI:18248"/>
    </ligandPart>
</feature>
<reference evidence="12 13" key="1">
    <citation type="journal article" date="2016" name="Nat. Commun.">
        <title>Thousands of microbial genomes shed light on interconnected biogeochemical processes in an aquifer system.</title>
        <authorList>
            <person name="Anantharaman K."/>
            <person name="Brown C.T."/>
            <person name="Hug L.A."/>
            <person name="Sharon I."/>
            <person name="Castelle C.J."/>
            <person name="Probst A.J."/>
            <person name="Thomas B.C."/>
            <person name="Singh A."/>
            <person name="Wilkins M.J."/>
            <person name="Karaoz U."/>
            <person name="Brodie E.L."/>
            <person name="Williams K.H."/>
            <person name="Hubbard S.S."/>
            <person name="Banfield J.F."/>
        </authorList>
    </citation>
    <scope>NUCLEOTIDE SEQUENCE [LARGE SCALE GENOMIC DNA]</scope>
</reference>
<accession>A0A1F6G4K6</accession>
<feature type="signal peptide" evidence="10">
    <location>
        <begin position="1"/>
        <end position="19"/>
    </location>
</feature>
<keyword evidence="7 9" id="KW-0408">Iron</keyword>
<comment type="PTM">
    <text evidence="8">Binds 2 heme groups per subunit.</text>
</comment>
<dbReference type="GO" id="GO:0009055">
    <property type="term" value="F:electron transfer activity"/>
    <property type="evidence" value="ECO:0007669"/>
    <property type="project" value="InterPro"/>
</dbReference>
<feature type="binding site" description="covalent" evidence="8">
    <location>
        <position position="205"/>
    </location>
    <ligand>
        <name>heme c</name>
        <dbReference type="ChEBI" id="CHEBI:61717"/>
        <label>2</label>
    </ligand>
</feature>
<evidence type="ECO:0000256" key="7">
    <source>
        <dbReference type="ARBA" id="ARBA00023004"/>
    </source>
</evidence>
<feature type="binding site" description="covalent" evidence="8">
    <location>
        <position position="58"/>
    </location>
    <ligand>
        <name>heme c</name>
        <dbReference type="ChEBI" id="CHEBI:61717"/>
        <label>1</label>
    </ligand>
</feature>
<comment type="cofactor">
    <cofactor evidence="8">
        <name>heme</name>
        <dbReference type="ChEBI" id="CHEBI:30413"/>
    </cofactor>
    <text evidence="8">Binds 2 heme groups.</text>
</comment>
<dbReference type="EMBL" id="MFNE01000053">
    <property type="protein sequence ID" value="OGG93034.1"/>
    <property type="molecule type" value="Genomic_DNA"/>
</dbReference>
<dbReference type="PANTHER" id="PTHR30600:SF10">
    <property type="entry name" value="BLL6722 PROTEIN"/>
    <property type="match status" value="1"/>
</dbReference>
<evidence type="ECO:0000256" key="4">
    <source>
        <dbReference type="ARBA" id="ARBA00022729"/>
    </source>
</evidence>
<organism evidence="12 13">
    <name type="scientific">Candidatus Lambdaproteobacteria bacterium RIFOXYD2_FULL_50_16</name>
    <dbReference type="NCBI Taxonomy" id="1817772"/>
    <lineage>
        <taxon>Bacteria</taxon>
        <taxon>Pseudomonadati</taxon>
        <taxon>Pseudomonadota</taxon>
        <taxon>Candidatus Lambdaproteobacteria</taxon>
    </lineage>
</organism>
<name>A0A1F6G4K6_9PROT</name>
<evidence type="ECO:0000256" key="5">
    <source>
        <dbReference type="ARBA" id="ARBA00022764"/>
    </source>
</evidence>
<dbReference type="AlphaFoldDB" id="A0A1F6G4K6"/>
<dbReference type="STRING" id="1817772.A2527_13940"/>
<dbReference type="GO" id="GO:0004130">
    <property type="term" value="F:cytochrome-c peroxidase activity"/>
    <property type="evidence" value="ECO:0007669"/>
    <property type="project" value="TreeGrafter"/>
</dbReference>
<comment type="subcellular location">
    <subcellularLocation>
        <location evidence="1">Periplasm</location>
    </subcellularLocation>
</comment>
<dbReference type="InterPro" id="IPR051395">
    <property type="entry name" value="Cytochrome_c_Peroxidase/MauG"/>
</dbReference>
<evidence type="ECO:0000256" key="3">
    <source>
        <dbReference type="ARBA" id="ARBA00022723"/>
    </source>
</evidence>
<feature type="domain" description="Cytochrome c" evidence="11">
    <location>
        <begin position="36"/>
        <end position="144"/>
    </location>
</feature>
<dbReference type="InterPro" id="IPR004852">
    <property type="entry name" value="Di-haem_cyt_c_peroxidsae"/>
</dbReference>
<evidence type="ECO:0000259" key="11">
    <source>
        <dbReference type="PROSITE" id="PS51007"/>
    </source>
</evidence>